<protein>
    <submittedName>
        <fullName evidence="1">Uncharacterized protein</fullName>
    </submittedName>
</protein>
<organism evidence="1 2">
    <name type="scientific">Campylobacter jejuni subsp. doylei</name>
    <dbReference type="NCBI Taxonomy" id="32021"/>
    <lineage>
        <taxon>Bacteria</taxon>
        <taxon>Pseudomonadati</taxon>
        <taxon>Campylobacterota</taxon>
        <taxon>Epsilonproteobacteria</taxon>
        <taxon>Campylobacterales</taxon>
        <taxon>Campylobacteraceae</taxon>
        <taxon>Campylobacter</taxon>
    </lineage>
</organism>
<dbReference type="Proteomes" id="UP000275504">
    <property type="component" value="Chromosome"/>
</dbReference>
<dbReference type="AlphaFoldDB" id="A0A448J5C3"/>
<evidence type="ECO:0000313" key="1">
    <source>
        <dbReference type="EMBL" id="VEG59913.1"/>
    </source>
</evidence>
<evidence type="ECO:0000313" key="2">
    <source>
        <dbReference type="Proteomes" id="UP000275504"/>
    </source>
</evidence>
<reference evidence="1 2" key="1">
    <citation type="submission" date="2018-12" db="EMBL/GenBank/DDBJ databases">
        <authorList>
            <consortium name="Pathogen Informatics"/>
        </authorList>
    </citation>
    <scope>NUCLEOTIDE SEQUENCE [LARGE SCALE GENOMIC DNA]</scope>
    <source>
        <strain evidence="1 2">NCTC11951</strain>
    </source>
</reference>
<gene>
    <name evidence="1" type="ORF">NCTC11951_00004</name>
</gene>
<proteinExistence type="predicted"/>
<sequence length="37" mass="4420">MSEDNEELLELELEDILIMRMNLAVLYFELSYEKAVL</sequence>
<dbReference type="EMBL" id="LR134359">
    <property type="protein sequence ID" value="VEG59913.1"/>
    <property type="molecule type" value="Genomic_DNA"/>
</dbReference>
<name>A0A448J5C3_CAMJU</name>
<accession>A0A448J5C3</accession>